<evidence type="ECO:0000313" key="4">
    <source>
        <dbReference type="EMBL" id="MBY8878597.1"/>
    </source>
</evidence>
<accession>A0ABS7Q9A9</accession>
<dbReference type="InterPro" id="IPR005543">
    <property type="entry name" value="PASTA_dom"/>
</dbReference>
<evidence type="ECO:0000256" key="1">
    <source>
        <dbReference type="SAM" id="MobiDB-lite"/>
    </source>
</evidence>
<comment type="caution">
    <text evidence="4">The sequence shown here is derived from an EMBL/GenBank/DDBJ whole genome shotgun (WGS) entry which is preliminary data.</text>
</comment>
<protein>
    <submittedName>
        <fullName evidence="4">PASTA domain-containing protein</fullName>
    </submittedName>
</protein>
<proteinExistence type="predicted"/>
<dbReference type="CDD" id="cd06577">
    <property type="entry name" value="PASTA_pknB"/>
    <property type="match status" value="1"/>
</dbReference>
<dbReference type="Pfam" id="PF03793">
    <property type="entry name" value="PASTA"/>
    <property type="match status" value="1"/>
</dbReference>
<keyword evidence="2" id="KW-0812">Transmembrane</keyword>
<evidence type="ECO:0000313" key="5">
    <source>
        <dbReference type="Proteomes" id="UP000778578"/>
    </source>
</evidence>
<keyword evidence="2" id="KW-0472">Membrane</keyword>
<keyword evidence="5" id="KW-1185">Reference proteome</keyword>
<evidence type="ECO:0000259" key="3">
    <source>
        <dbReference type="PROSITE" id="PS51178"/>
    </source>
</evidence>
<feature type="compositionally biased region" description="Polar residues" evidence="1">
    <location>
        <begin position="97"/>
        <end position="111"/>
    </location>
</feature>
<feature type="transmembrane region" description="Helical" evidence="2">
    <location>
        <begin position="59"/>
        <end position="80"/>
    </location>
</feature>
<reference evidence="4 5" key="1">
    <citation type="submission" date="2021-08" db="EMBL/GenBank/DDBJ databases">
        <title>WGS of actinomycetes from Thailand.</title>
        <authorList>
            <person name="Thawai C."/>
        </authorList>
    </citation>
    <scope>NUCLEOTIDE SEQUENCE [LARGE SCALE GENOMIC DNA]</scope>
    <source>
        <strain evidence="4 5">PLK6-54</strain>
    </source>
</reference>
<feature type="region of interest" description="Disordered" evidence="1">
    <location>
        <begin position="1"/>
        <end position="22"/>
    </location>
</feature>
<name>A0ABS7Q9A9_9ACTN</name>
<feature type="region of interest" description="Disordered" evidence="1">
    <location>
        <begin position="97"/>
        <end position="127"/>
    </location>
</feature>
<evidence type="ECO:0000256" key="2">
    <source>
        <dbReference type="SAM" id="Phobius"/>
    </source>
</evidence>
<dbReference type="EMBL" id="JAINZZ010000012">
    <property type="protein sequence ID" value="MBY8878597.1"/>
    <property type="molecule type" value="Genomic_DNA"/>
</dbReference>
<sequence>MTTVNFPSHPDHRAGRRGPLPDTEIERTLIQAMDHYGRSTPAPSFDSGAIRRRTRRRRVTLALTASAAVLAAAAGLVATLDSSPSKPADVAAAPISHQGSLAPSASPTSGFAQPGASASDDPRKTVTVPDLIGMNQTTATHALAAAGLNVSVGAITEPYSPEAFRSEHPTHADLVGKNGLIAPGTITRTSPVAGTRAAPGDYVTILIVHE</sequence>
<organism evidence="4 5">
    <name type="scientific">Actinacidiphila acidipaludis</name>
    <dbReference type="NCBI Taxonomy" id="2873382"/>
    <lineage>
        <taxon>Bacteria</taxon>
        <taxon>Bacillati</taxon>
        <taxon>Actinomycetota</taxon>
        <taxon>Actinomycetes</taxon>
        <taxon>Kitasatosporales</taxon>
        <taxon>Streptomycetaceae</taxon>
        <taxon>Actinacidiphila</taxon>
    </lineage>
</organism>
<dbReference type="PROSITE" id="PS51178">
    <property type="entry name" value="PASTA"/>
    <property type="match status" value="1"/>
</dbReference>
<dbReference type="Proteomes" id="UP000778578">
    <property type="component" value="Unassembled WGS sequence"/>
</dbReference>
<dbReference type="RefSeq" id="WP_222962729.1">
    <property type="nucleotide sequence ID" value="NZ_JAINZZ010000012.1"/>
</dbReference>
<feature type="domain" description="PASTA" evidence="3">
    <location>
        <begin position="121"/>
        <end position="209"/>
    </location>
</feature>
<keyword evidence="2" id="KW-1133">Transmembrane helix</keyword>
<gene>
    <name evidence="4" type="ORF">K7862_13260</name>
</gene>
<dbReference type="Gene3D" id="3.30.10.20">
    <property type="match status" value="1"/>
</dbReference>